<gene>
    <name evidence="2" type="ORF">BCO71171_02685</name>
</gene>
<reference evidence="2 3" key="1">
    <citation type="submission" date="2019-09" db="EMBL/GenBank/DDBJ databases">
        <authorList>
            <person name="Depoorter E."/>
        </authorList>
    </citation>
    <scope>NUCLEOTIDE SEQUENCE [LARGE SCALE GENOMIC DNA]</scope>
    <source>
        <strain evidence="2">R-71171</strain>
    </source>
</reference>
<sequence>MRDLVEAATSRVVNELRARLGREEIPNELTRWHTWGTVPGGTVYSLNPIDQARLLSMGFHQVIHACVKKRVPLIFLEFPRFITDGKYLYEQLRSVLAGIDSSRAMRSHAQTARPDKVRIASELANSASISKGDLFPSFDSLDRVALHREITNARRDRDIHRTEAEHLKSVIVDVERRLGQSIPSAAKIQLFVDFGNGFSEEHSSSQAIDQHKVSARYVFNVDRTTDIKTLRLDPIDDSAVLIVEDAILTRPNDSINLMDKLTSNCSFSVDGILYFESKDPQIIFNDIQIQSPDPTAFRLEFQINFLKIGIDAQLACAKLACQHGEIRARELEAEVTQLQGALHAHVSAREEQTRLTQSLEDAHRQTLQTMQLELARRDTKHAAAMELLKAQFETATRSSDEQHTRLTQSLEDAHRQTLQALKQDLAQRDTQHNAAIELLKAQFEAAARISEEQQTALAQEYKTTNAALTASHTTALELQAEKQRAAHESAIDSLRSAHQNAIRAIEDRIREVIEQQIVELVAFDSTILSWFASAESMLDQFDGFTELQRLRPIDVAATTEPDLPQQPAVPELSDAPATRSLGFHNEHASCNPDALSTALTKLASEFAQYEPSSRGSQSSLGKRYLAALASLRHDHAHAAEQFATRNHQLLTCQLENLAQAERKHGNEVKDLMEQIEALEATIETIRKWKGFRTVAWLNERSN</sequence>
<feature type="coiled-coil region" evidence="1">
    <location>
        <begin position="654"/>
        <end position="688"/>
    </location>
</feature>
<organism evidence="2 3">
    <name type="scientific">Burkholderia contaminans</name>
    <dbReference type="NCBI Taxonomy" id="488447"/>
    <lineage>
        <taxon>Bacteria</taxon>
        <taxon>Pseudomonadati</taxon>
        <taxon>Pseudomonadota</taxon>
        <taxon>Betaproteobacteria</taxon>
        <taxon>Burkholderiales</taxon>
        <taxon>Burkholderiaceae</taxon>
        <taxon>Burkholderia</taxon>
        <taxon>Burkholderia cepacia complex</taxon>
    </lineage>
</organism>
<dbReference type="AlphaFoldDB" id="A0A6P2Y0N4"/>
<protein>
    <submittedName>
        <fullName evidence="2">Uncharacterized protein</fullName>
    </submittedName>
</protein>
<evidence type="ECO:0000313" key="3">
    <source>
        <dbReference type="Proteomes" id="UP000494182"/>
    </source>
</evidence>
<keyword evidence="1" id="KW-0175">Coiled coil</keyword>
<evidence type="ECO:0000256" key="1">
    <source>
        <dbReference type="SAM" id="Coils"/>
    </source>
</evidence>
<evidence type="ECO:0000313" key="2">
    <source>
        <dbReference type="EMBL" id="VWD13775.1"/>
    </source>
</evidence>
<dbReference type="EMBL" id="CABVQT010000006">
    <property type="protein sequence ID" value="VWD13775.1"/>
    <property type="molecule type" value="Genomic_DNA"/>
</dbReference>
<proteinExistence type="predicted"/>
<accession>A0A6P2Y0N4</accession>
<dbReference type="Proteomes" id="UP000494182">
    <property type="component" value="Unassembled WGS sequence"/>
</dbReference>
<name>A0A6P2Y0N4_9BURK</name>